<dbReference type="WBParaSite" id="SVE_1137000.1">
    <property type="protein sequence ID" value="SVE_1137000.1"/>
    <property type="gene ID" value="SVE_1137000"/>
</dbReference>
<evidence type="ECO:0000313" key="2">
    <source>
        <dbReference type="Proteomes" id="UP000035680"/>
    </source>
</evidence>
<reference evidence="3" key="2">
    <citation type="submission" date="2015-08" db="UniProtKB">
        <authorList>
            <consortium name="WormBaseParasite"/>
        </authorList>
    </citation>
    <scope>IDENTIFICATION</scope>
</reference>
<evidence type="ECO:0000259" key="1">
    <source>
        <dbReference type="Pfam" id="PF03184"/>
    </source>
</evidence>
<dbReference type="GO" id="GO:0003676">
    <property type="term" value="F:nucleic acid binding"/>
    <property type="evidence" value="ECO:0007669"/>
    <property type="project" value="InterPro"/>
</dbReference>
<accession>A0A0K0FPY8</accession>
<sequence length="113" mass="13006">MDEVPLSFNMPWRYTVNKKKIQDVSLRTTGNDKCGFTVLDQCWKRRPHASTNSSQCLLILDFATSHFTNMSKKVIQQHTKIAVIPAGMTKLLHPLDFSVNKSFKANLKNHWDD</sequence>
<dbReference type="STRING" id="75913.A0A0K0FPY8"/>
<dbReference type="Pfam" id="PF03184">
    <property type="entry name" value="DDE_1"/>
    <property type="match status" value="1"/>
</dbReference>
<proteinExistence type="predicted"/>
<evidence type="ECO:0000313" key="3">
    <source>
        <dbReference type="WBParaSite" id="SVE_1137000.1"/>
    </source>
</evidence>
<protein>
    <submittedName>
        <fullName evidence="3">DDE-1 domain-containing protein</fullName>
    </submittedName>
</protein>
<organism evidence="2 3">
    <name type="scientific">Strongyloides venezuelensis</name>
    <name type="common">Threadworm</name>
    <dbReference type="NCBI Taxonomy" id="75913"/>
    <lineage>
        <taxon>Eukaryota</taxon>
        <taxon>Metazoa</taxon>
        <taxon>Ecdysozoa</taxon>
        <taxon>Nematoda</taxon>
        <taxon>Chromadorea</taxon>
        <taxon>Rhabditida</taxon>
        <taxon>Tylenchina</taxon>
        <taxon>Panagrolaimomorpha</taxon>
        <taxon>Strongyloidoidea</taxon>
        <taxon>Strongyloididae</taxon>
        <taxon>Strongyloides</taxon>
    </lineage>
</organism>
<feature type="domain" description="DDE-1" evidence="1">
    <location>
        <begin position="34"/>
        <end position="111"/>
    </location>
</feature>
<keyword evidence="2" id="KW-1185">Reference proteome</keyword>
<dbReference type="Proteomes" id="UP000035680">
    <property type="component" value="Unassembled WGS sequence"/>
</dbReference>
<reference evidence="2" key="1">
    <citation type="submission" date="2014-07" db="EMBL/GenBank/DDBJ databases">
        <authorList>
            <person name="Martin A.A"/>
            <person name="De Silva N."/>
        </authorList>
    </citation>
    <scope>NUCLEOTIDE SEQUENCE</scope>
</reference>
<dbReference type="AlphaFoldDB" id="A0A0K0FPY8"/>
<dbReference type="InterPro" id="IPR004875">
    <property type="entry name" value="DDE_SF_endonuclease_dom"/>
</dbReference>
<name>A0A0K0FPY8_STRVS</name>